<feature type="region of interest" description="Disordered" evidence="1">
    <location>
        <begin position="183"/>
        <end position="208"/>
    </location>
</feature>
<dbReference type="AlphaFoldDB" id="A0AAI9YYV4"/>
<organism evidence="2 3">
    <name type="scientific">Colletotrichum costaricense</name>
    <dbReference type="NCBI Taxonomy" id="1209916"/>
    <lineage>
        <taxon>Eukaryota</taxon>
        <taxon>Fungi</taxon>
        <taxon>Dikarya</taxon>
        <taxon>Ascomycota</taxon>
        <taxon>Pezizomycotina</taxon>
        <taxon>Sordariomycetes</taxon>
        <taxon>Hypocreomycetidae</taxon>
        <taxon>Glomerellales</taxon>
        <taxon>Glomerellaceae</taxon>
        <taxon>Colletotrichum</taxon>
        <taxon>Colletotrichum acutatum species complex</taxon>
    </lineage>
</organism>
<accession>A0AAI9YYV4</accession>
<dbReference type="RefSeq" id="XP_060314505.1">
    <property type="nucleotide sequence ID" value="XM_060454805.1"/>
</dbReference>
<feature type="region of interest" description="Disordered" evidence="1">
    <location>
        <begin position="76"/>
        <end position="95"/>
    </location>
</feature>
<keyword evidence="3" id="KW-1185">Reference proteome</keyword>
<evidence type="ECO:0000256" key="1">
    <source>
        <dbReference type="SAM" id="MobiDB-lite"/>
    </source>
</evidence>
<evidence type="ECO:0000313" key="2">
    <source>
        <dbReference type="EMBL" id="KAK1528803.1"/>
    </source>
</evidence>
<feature type="region of interest" description="Disordered" evidence="1">
    <location>
        <begin position="359"/>
        <end position="378"/>
    </location>
</feature>
<comment type="caution">
    <text evidence="2">The sequence shown here is derived from an EMBL/GenBank/DDBJ whole genome shotgun (WGS) entry which is preliminary data.</text>
</comment>
<protein>
    <submittedName>
        <fullName evidence="2">Uncharacterized protein</fullName>
    </submittedName>
</protein>
<proteinExistence type="predicted"/>
<dbReference type="EMBL" id="MOOE01000006">
    <property type="protein sequence ID" value="KAK1528803.1"/>
    <property type="molecule type" value="Genomic_DNA"/>
</dbReference>
<dbReference type="Proteomes" id="UP001240678">
    <property type="component" value="Unassembled WGS sequence"/>
</dbReference>
<gene>
    <name evidence="2" type="ORF">CCOS01_06637</name>
</gene>
<evidence type="ECO:0000313" key="3">
    <source>
        <dbReference type="Proteomes" id="UP001240678"/>
    </source>
</evidence>
<reference evidence="2 3" key="1">
    <citation type="submission" date="2016-10" db="EMBL/GenBank/DDBJ databases">
        <title>The genome sequence of Colletotrichum fioriniae PJ7.</title>
        <authorList>
            <person name="Baroncelli R."/>
        </authorList>
    </citation>
    <scope>NUCLEOTIDE SEQUENCE [LARGE SCALE GENOMIC DNA]</scope>
    <source>
        <strain evidence="2 3">IMI 309622</strain>
    </source>
</reference>
<feature type="compositionally biased region" description="Basic and acidic residues" evidence="1">
    <location>
        <begin position="194"/>
        <end position="208"/>
    </location>
</feature>
<dbReference type="GeneID" id="85338352"/>
<name>A0AAI9YYV4_9PEZI</name>
<sequence length="378" mass="42139">MDTIRQISTTPARTPQLSTVYTLEHRTTQHGGQWPFRLFGPACARSVWSIHSTPSQAIYKLREIFAPLCEDEPRGRYHHENSIRPGQVRQGSGASWNVNPVGPVIAMWQVRLKNVSAKATALRLSRSWLHHPSDIRIFRATMALHQESDSTLYVFEKQHSSSPGVTQPAVRLFVHRRMHPQPRFLTTNRQVGEGTRDSDGLKSDKDEQYTDISKDQLRNLQVREIMSSVPFESPSTRQRQGQDTEAVAGRAGFNSCLASYARPSLVRSLLHYGPEKGRVSIISSTNACSSAQRLVAADEQTGFLRASNHLITGPLIRPRLKLFRQALVITLGLLQLFRSGIEAIDGRALFLVLVASSSSRSSPPFVSGCADARSYSNE</sequence>